<dbReference type="EMBL" id="JABEQF010000017">
    <property type="protein sequence ID" value="MBB2191534.1"/>
    <property type="molecule type" value="Genomic_DNA"/>
</dbReference>
<sequence length="110" mass="12082">MKADRKAAIATYKERKSVAGIFLVRCAASGRCWVGEAPDVATIWNRISFELRHGTHSNPAFQATWRAAGGDGFSFEAVERIDAAALAYGRHRTLQARLAHWRGVLGAELL</sequence>
<dbReference type="CDD" id="cd10451">
    <property type="entry name" value="GIY-YIG_LuxR_like"/>
    <property type="match status" value="1"/>
</dbReference>
<keyword evidence="2" id="KW-1185">Reference proteome</keyword>
<reference evidence="1 2" key="1">
    <citation type="submission" date="2020-04" db="EMBL/GenBank/DDBJ databases">
        <title>Description of novel Gluconacetobacter.</title>
        <authorList>
            <person name="Sombolestani A."/>
        </authorList>
    </citation>
    <scope>NUCLEOTIDE SEQUENCE [LARGE SCALE GENOMIC DNA]</scope>
    <source>
        <strain evidence="1 2">LMG 21311</strain>
    </source>
</reference>
<proteinExistence type="predicted"/>
<dbReference type="RefSeq" id="WP_183120658.1">
    <property type="nucleotide sequence ID" value="NZ_JABEQF010000017.1"/>
</dbReference>
<evidence type="ECO:0000313" key="2">
    <source>
        <dbReference type="Proteomes" id="UP000555756"/>
    </source>
</evidence>
<comment type="caution">
    <text evidence="1">The sequence shown here is derived from an EMBL/GenBank/DDBJ whole genome shotgun (WGS) entry which is preliminary data.</text>
</comment>
<evidence type="ECO:0000313" key="1">
    <source>
        <dbReference type="EMBL" id="MBB2191534.1"/>
    </source>
</evidence>
<protein>
    <submittedName>
        <fullName evidence="1">GIY-YIG nuclease family protein</fullName>
    </submittedName>
</protein>
<organism evidence="1 2">
    <name type="scientific">Gluconacetobacter azotocaptans</name>
    <dbReference type="NCBI Taxonomy" id="142834"/>
    <lineage>
        <taxon>Bacteria</taxon>
        <taxon>Pseudomonadati</taxon>
        <taxon>Pseudomonadota</taxon>
        <taxon>Alphaproteobacteria</taxon>
        <taxon>Acetobacterales</taxon>
        <taxon>Acetobacteraceae</taxon>
        <taxon>Gluconacetobacter</taxon>
    </lineage>
</organism>
<gene>
    <name evidence="1" type="ORF">HLH34_16480</name>
</gene>
<dbReference type="InterPro" id="IPR035901">
    <property type="entry name" value="GIY-YIG_endonuc_sf"/>
</dbReference>
<dbReference type="Gene3D" id="3.40.1440.10">
    <property type="entry name" value="GIY-YIG endonuclease"/>
    <property type="match status" value="1"/>
</dbReference>
<name>A0A7W4PGF1_9PROT</name>
<dbReference type="AlphaFoldDB" id="A0A7W4PGF1"/>
<dbReference type="Proteomes" id="UP000555756">
    <property type="component" value="Unassembled WGS sequence"/>
</dbReference>
<accession>A0A7W4PGF1</accession>